<dbReference type="SUPFAM" id="SSF55909">
    <property type="entry name" value="Pentein"/>
    <property type="match status" value="1"/>
</dbReference>
<dbReference type="OrthoDB" id="33582at2157"/>
<dbReference type="SMART" id="SM00654">
    <property type="entry name" value="eIF6"/>
    <property type="match status" value="1"/>
</dbReference>
<dbReference type="Pfam" id="PF01912">
    <property type="entry name" value="eIF-6"/>
    <property type="match status" value="1"/>
</dbReference>
<gene>
    <name evidence="3" type="primary">eif6</name>
    <name evidence="4" type="ORF">SAMN04488691_102291</name>
</gene>
<dbReference type="GO" id="GO:0003743">
    <property type="term" value="F:translation initiation factor activity"/>
    <property type="evidence" value="ECO:0007669"/>
    <property type="project" value="UniProtKB-UniRule"/>
</dbReference>
<organism evidence="4 5">
    <name type="scientific">Haloferax larsenii</name>
    <dbReference type="NCBI Taxonomy" id="302484"/>
    <lineage>
        <taxon>Archaea</taxon>
        <taxon>Methanobacteriati</taxon>
        <taxon>Methanobacteriota</taxon>
        <taxon>Stenosarchaea group</taxon>
        <taxon>Halobacteria</taxon>
        <taxon>Halobacteriales</taxon>
        <taxon>Haloferacaceae</taxon>
        <taxon>Haloferax</taxon>
    </lineage>
</organism>
<accession>A0A1H7LDA3</accession>
<dbReference type="GO" id="GO:0043022">
    <property type="term" value="F:ribosome binding"/>
    <property type="evidence" value="ECO:0007669"/>
    <property type="project" value="InterPro"/>
</dbReference>
<comment type="function">
    <text evidence="3">Binds to the 50S ribosomal subunit and prevents its association with the 30S ribosomal subunit to form the 70S initiation complex.</text>
</comment>
<evidence type="ECO:0000313" key="4">
    <source>
        <dbReference type="EMBL" id="SEK96869.1"/>
    </source>
</evidence>
<dbReference type="NCBIfam" id="NF003128">
    <property type="entry name" value="PRK04046.1-4"/>
    <property type="match status" value="1"/>
</dbReference>
<evidence type="ECO:0000313" key="5">
    <source>
        <dbReference type="Proteomes" id="UP000183894"/>
    </source>
</evidence>
<name>A0A1H7LDA3_HALLR</name>
<reference evidence="4 5" key="1">
    <citation type="submission" date="2016-10" db="EMBL/GenBank/DDBJ databases">
        <authorList>
            <person name="de Groot N.N."/>
        </authorList>
    </citation>
    <scope>NUCLEOTIDE SEQUENCE [LARGE SCALE GENOMIC DNA]</scope>
    <source>
        <strain evidence="4 5">CDM_5</strain>
    </source>
</reference>
<dbReference type="AlphaFoldDB" id="A0A1H7LDA3"/>
<evidence type="ECO:0000256" key="3">
    <source>
        <dbReference type="HAMAP-Rule" id="MF_00032"/>
    </source>
</evidence>
<dbReference type="Proteomes" id="UP000183894">
    <property type="component" value="Unassembled WGS sequence"/>
</dbReference>
<protein>
    <recommendedName>
        <fullName evidence="3">Translation initiation factor 6</fullName>
        <shortName evidence="3">aIF-6</shortName>
    </recommendedName>
</protein>
<keyword evidence="2 3" id="KW-0648">Protein biosynthesis</keyword>
<dbReference type="NCBIfam" id="TIGR00323">
    <property type="entry name" value="eIF-6"/>
    <property type="match status" value="1"/>
</dbReference>
<dbReference type="EMBL" id="FOAD01000002">
    <property type="protein sequence ID" value="SEK96869.1"/>
    <property type="molecule type" value="Genomic_DNA"/>
</dbReference>
<dbReference type="InterPro" id="IPR002769">
    <property type="entry name" value="eIF6"/>
</dbReference>
<evidence type="ECO:0000256" key="2">
    <source>
        <dbReference type="ARBA" id="ARBA00022917"/>
    </source>
</evidence>
<dbReference type="GO" id="GO:0042256">
    <property type="term" value="P:cytosolic ribosome assembly"/>
    <property type="evidence" value="ECO:0007669"/>
    <property type="project" value="InterPro"/>
</dbReference>
<comment type="similarity">
    <text evidence="3">Belongs to the eIF-6 family.</text>
</comment>
<sequence>MLRASFAGSSYIGVFARATDDILIVRPDADDSLVDDLSDELGVPALATTVGGSGTVGALATGNENGLLVSSRATTREQEALADAADLPVYELPGRINAAGNVVLANDYGAYVHPDLSDEAVSAVEEALEVPVERGDLADVRTVGTAAVANNRGVLCHPKSREPELDALEDVLDVRADIGTINYGGPLVGSGLVANDENYVVGEDTTGPELGRIEDALGYID</sequence>
<evidence type="ECO:0000256" key="1">
    <source>
        <dbReference type="ARBA" id="ARBA00022540"/>
    </source>
</evidence>
<proteinExistence type="inferred from homology"/>
<dbReference type="RefSeq" id="WP_074792902.1">
    <property type="nucleotide sequence ID" value="NZ_FOAD01000002.1"/>
</dbReference>
<keyword evidence="1 3" id="KW-0396">Initiation factor</keyword>
<dbReference type="PANTHER" id="PTHR10784">
    <property type="entry name" value="TRANSLATION INITIATION FACTOR 6"/>
    <property type="match status" value="1"/>
</dbReference>
<dbReference type="HAMAP" id="MF_00032">
    <property type="entry name" value="eIF_6"/>
    <property type="match status" value="1"/>
</dbReference>
<dbReference type="Gene3D" id="3.75.10.10">
    <property type="entry name" value="L-arginine/glycine Amidinotransferase, Chain A"/>
    <property type="match status" value="1"/>
</dbReference>
<dbReference type="PIRSF" id="PIRSF006413">
    <property type="entry name" value="IF-6"/>
    <property type="match status" value="1"/>
</dbReference>